<keyword evidence="10" id="KW-0812">Transmembrane</keyword>
<accession>A0ABT8ZX31</accession>
<dbReference type="InterPro" id="IPR036097">
    <property type="entry name" value="HisK_dim/P_sf"/>
</dbReference>
<keyword evidence="10" id="KW-0472">Membrane</keyword>
<evidence type="ECO:0000256" key="7">
    <source>
        <dbReference type="ARBA" id="ARBA00022840"/>
    </source>
</evidence>
<feature type="transmembrane region" description="Helical" evidence="10">
    <location>
        <begin position="12"/>
        <end position="34"/>
    </location>
</feature>
<reference evidence="13" key="1">
    <citation type="submission" date="2023-07" db="EMBL/GenBank/DDBJ databases">
        <authorList>
            <person name="Kim M.K."/>
        </authorList>
    </citation>
    <scope>NUCLEOTIDE SEQUENCE</scope>
    <source>
        <strain evidence="13">CA1-15</strain>
    </source>
</reference>
<dbReference type="PROSITE" id="PS50110">
    <property type="entry name" value="RESPONSE_REGULATORY"/>
    <property type="match status" value="1"/>
</dbReference>
<dbReference type="SMART" id="SM00388">
    <property type="entry name" value="HisKA"/>
    <property type="match status" value="1"/>
</dbReference>
<keyword evidence="8" id="KW-0902">Two-component regulatory system</keyword>
<dbReference type="PANTHER" id="PTHR43065:SF46">
    <property type="entry name" value="C4-DICARBOXYLATE TRANSPORT SENSOR PROTEIN DCTB"/>
    <property type="match status" value="1"/>
</dbReference>
<evidence type="ECO:0000256" key="8">
    <source>
        <dbReference type="ARBA" id="ARBA00023012"/>
    </source>
</evidence>
<dbReference type="Pfam" id="PF00072">
    <property type="entry name" value="Response_reg"/>
    <property type="match status" value="1"/>
</dbReference>
<dbReference type="PRINTS" id="PR00344">
    <property type="entry name" value="BCTRLSENSOR"/>
</dbReference>
<comment type="catalytic activity">
    <reaction evidence="1">
        <text>ATP + protein L-histidine = ADP + protein N-phospho-L-histidine.</text>
        <dbReference type="EC" id="2.7.13.3"/>
    </reaction>
</comment>
<keyword evidence="4" id="KW-0808">Transferase</keyword>
<dbReference type="Proteomes" id="UP001176468">
    <property type="component" value="Unassembled WGS sequence"/>
</dbReference>
<dbReference type="SUPFAM" id="SSF52172">
    <property type="entry name" value="CheY-like"/>
    <property type="match status" value="1"/>
</dbReference>
<dbReference type="InterPro" id="IPR005467">
    <property type="entry name" value="His_kinase_dom"/>
</dbReference>
<dbReference type="EMBL" id="JAUQSZ010000003">
    <property type="protein sequence ID" value="MDO7841772.1"/>
    <property type="molecule type" value="Genomic_DNA"/>
</dbReference>
<dbReference type="PANTHER" id="PTHR43065">
    <property type="entry name" value="SENSOR HISTIDINE KINASE"/>
    <property type="match status" value="1"/>
</dbReference>
<evidence type="ECO:0000313" key="14">
    <source>
        <dbReference type="Proteomes" id="UP001176468"/>
    </source>
</evidence>
<sequence>MADKTVTANKITLTLLVAAILLPSLIFVALQFGFGYRAERQSLETATLAKADAIMAELDGNMQRTRASALALASAATVKRDDWAGAYVRAQELRALNYDWKSVRLIDTQSGQEIFDLRRPFGERKPFRVDPAIVKRLATAPLAFESITRSGEGCPCIAVDAPVRRNGAIRYVMRIILDPAIFQKELIARAPAEGTSAIVDGSGRFIARTQNFADRVGKPATHFVLDAIRGGQRGIYQGVTFEGLANYTAFSTSRITGWSTHVAVPKARFDTPLWWSNFASTVALVISIALAVGLVWTLMRVMVAQRKADERVQQALRLEAVGKMTGGIAHDFNNMLAIVIGSLDLARRRRASGRDDVDRYIDNAMDGANRAAELTRRLLAFSRRQKLEPVVTNVNHLLKSMAPLLSRTLDETVRLRFDFEDLVWCVLIDRGQFENAIVNLAANARDAMPTGGELIIATANVNLSSSQAARVDLSAGDYVRIRIIDNGEGMSAETIRRAFEPFFTTKEVGRGTGLGLSQIYGFIDQSAGRVRIQSQLGVGTTVEMLVPRSERLAAENEEVPELRPMVPTGSPEEIILVAEDEEMVRLTNVEALRELGYFVRHASNGAEALDILATQPGVKLLFTDMVMPGMTGRELADAARRAHPDLKVLFATGYDREEAALGEVGGVRVELLRKPFAIEHLAVRIRTLLDA</sequence>
<dbReference type="SUPFAM" id="SSF47384">
    <property type="entry name" value="Homodimeric domain of signal transducing histidine kinase"/>
    <property type="match status" value="1"/>
</dbReference>
<keyword evidence="14" id="KW-1185">Reference proteome</keyword>
<feature type="domain" description="Histidine kinase" evidence="11">
    <location>
        <begin position="327"/>
        <end position="550"/>
    </location>
</feature>
<dbReference type="CDD" id="cd18774">
    <property type="entry name" value="PDC2_HK_sensor"/>
    <property type="match status" value="1"/>
</dbReference>
<dbReference type="Pfam" id="PF00512">
    <property type="entry name" value="HisKA"/>
    <property type="match status" value="1"/>
</dbReference>
<evidence type="ECO:0000256" key="5">
    <source>
        <dbReference type="ARBA" id="ARBA00022741"/>
    </source>
</evidence>
<keyword evidence="7" id="KW-0067">ATP-binding</keyword>
<dbReference type="InterPro" id="IPR001789">
    <property type="entry name" value="Sig_transdc_resp-reg_receiver"/>
</dbReference>
<keyword evidence="3 9" id="KW-0597">Phosphoprotein</keyword>
<evidence type="ECO:0000256" key="9">
    <source>
        <dbReference type="PROSITE-ProRule" id="PRU00169"/>
    </source>
</evidence>
<protein>
    <recommendedName>
        <fullName evidence="2">histidine kinase</fullName>
        <ecNumber evidence="2">2.7.13.3</ecNumber>
    </recommendedName>
</protein>
<dbReference type="InterPro" id="IPR003661">
    <property type="entry name" value="HisK_dim/P_dom"/>
</dbReference>
<organism evidence="13 14">
    <name type="scientific">Sphingomonas immobilis</name>
    <dbReference type="NCBI Taxonomy" id="3063997"/>
    <lineage>
        <taxon>Bacteria</taxon>
        <taxon>Pseudomonadati</taxon>
        <taxon>Pseudomonadota</taxon>
        <taxon>Alphaproteobacteria</taxon>
        <taxon>Sphingomonadales</taxon>
        <taxon>Sphingomonadaceae</taxon>
        <taxon>Sphingomonas</taxon>
    </lineage>
</organism>
<evidence type="ECO:0000313" key="13">
    <source>
        <dbReference type="EMBL" id="MDO7841772.1"/>
    </source>
</evidence>
<dbReference type="SMART" id="SM00448">
    <property type="entry name" value="REC"/>
    <property type="match status" value="1"/>
</dbReference>
<proteinExistence type="predicted"/>
<name>A0ABT8ZX31_9SPHN</name>
<evidence type="ECO:0000256" key="4">
    <source>
        <dbReference type="ARBA" id="ARBA00022679"/>
    </source>
</evidence>
<dbReference type="InterPro" id="IPR004358">
    <property type="entry name" value="Sig_transdc_His_kin-like_C"/>
</dbReference>
<dbReference type="Pfam" id="PF02518">
    <property type="entry name" value="HATPase_c"/>
    <property type="match status" value="1"/>
</dbReference>
<comment type="caution">
    <text evidence="13">The sequence shown here is derived from an EMBL/GenBank/DDBJ whole genome shotgun (WGS) entry which is preliminary data.</text>
</comment>
<feature type="domain" description="Response regulatory" evidence="12">
    <location>
        <begin position="574"/>
        <end position="689"/>
    </location>
</feature>
<dbReference type="Gene3D" id="1.10.287.130">
    <property type="match status" value="1"/>
</dbReference>
<evidence type="ECO:0000256" key="10">
    <source>
        <dbReference type="SAM" id="Phobius"/>
    </source>
</evidence>
<dbReference type="SUPFAM" id="SSF55874">
    <property type="entry name" value="ATPase domain of HSP90 chaperone/DNA topoisomerase II/histidine kinase"/>
    <property type="match status" value="1"/>
</dbReference>
<dbReference type="SMART" id="SM00387">
    <property type="entry name" value="HATPase_c"/>
    <property type="match status" value="1"/>
</dbReference>
<feature type="modified residue" description="4-aspartylphosphate" evidence="9">
    <location>
        <position position="624"/>
    </location>
</feature>
<evidence type="ECO:0000256" key="3">
    <source>
        <dbReference type="ARBA" id="ARBA00022553"/>
    </source>
</evidence>
<keyword evidence="5" id="KW-0547">Nucleotide-binding</keyword>
<dbReference type="RefSeq" id="WP_304560232.1">
    <property type="nucleotide sequence ID" value="NZ_JAUQSZ010000003.1"/>
</dbReference>
<dbReference type="PROSITE" id="PS50109">
    <property type="entry name" value="HIS_KIN"/>
    <property type="match status" value="1"/>
</dbReference>
<dbReference type="Gene3D" id="3.30.565.10">
    <property type="entry name" value="Histidine kinase-like ATPase, C-terminal domain"/>
    <property type="match status" value="1"/>
</dbReference>
<evidence type="ECO:0000256" key="1">
    <source>
        <dbReference type="ARBA" id="ARBA00000085"/>
    </source>
</evidence>
<dbReference type="InterPro" id="IPR011006">
    <property type="entry name" value="CheY-like_superfamily"/>
</dbReference>
<dbReference type="InterPro" id="IPR036890">
    <property type="entry name" value="HATPase_C_sf"/>
</dbReference>
<dbReference type="InterPro" id="IPR003594">
    <property type="entry name" value="HATPase_dom"/>
</dbReference>
<gene>
    <name evidence="13" type="ORF">Q5H94_05495</name>
</gene>
<keyword evidence="10" id="KW-1133">Transmembrane helix</keyword>
<evidence type="ECO:0000259" key="11">
    <source>
        <dbReference type="PROSITE" id="PS50109"/>
    </source>
</evidence>
<dbReference type="EC" id="2.7.13.3" evidence="2"/>
<evidence type="ECO:0000256" key="2">
    <source>
        <dbReference type="ARBA" id="ARBA00012438"/>
    </source>
</evidence>
<keyword evidence="6" id="KW-0418">Kinase</keyword>
<dbReference type="Gene3D" id="3.40.50.2300">
    <property type="match status" value="1"/>
</dbReference>
<feature type="transmembrane region" description="Helical" evidence="10">
    <location>
        <begin position="274"/>
        <end position="298"/>
    </location>
</feature>
<evidence type="ECO:0000259" key="12">
    <source>
        <dbReference type="PROSITE" id="PS50110"/>
    </source>
</evidence>
<evidence type="ECO:0000256" key="6">
    <source>
        <dbReference type="ARBA" id="ARBA00022777"/>
    </source>
</evidence>